<keyword evidence="1" id="KW-0808">Transferase</keyword>
<evidence type="ECO:0000313" key="3">
    <source>
        <dbReference type="EMBL" id="AYV99215.1"/>
    </source>
</evidence>
<proteinExistence type="predicted"/>
<dbReference type="GO" id="GO:0016301">
    <property type="term" value="F:kinase activity"/>
    <property type="evidence" value="ECO:0007669"/>
    <property type="project" value="UniProtKB-KW"/>
</dbReference>
<reference evidence="1 4" key="1">
    <citation type="journal article" date="2016" name="Genome Announc.">
        <title>Draft Genome Sequence of White Spot Syndrome Virus Isolated from Cultured Litopenaeus vannamei in Mexico.</title>
        <authorList>
            <person name="Rodriguez-Anaya L.Z."/>
            <person name="Gonzalez-Galaviz J.R."/>
            <person name="Casillas-Hernandez R."/>
            <person name="Lares-Villa F."/>
            <person name="Estrada K."/>
            <person name="Ibarra-Gamez J.C."/>
            <person name="Sanchez-Flores A."/>
        </authorList>
    </citation>
    <scope>NUCLEOTIDE SEQUENCE [LARGE SCALE GENOMIC DNA]</scope>
    <source>
        <strain evidence="1 4">MEX2008</strain>
    </source>
</reference>
<keyword evidence="1" id="KW-0418">Kinase</keyword>
<reference evidence="3" key="4">
    <citation type="submission" date="2018-09" db="EMBL/GenBank/DDBJ databases">
        <authorList>
            <person name="Katneni V.K."/>
            <person name="Shashi Shekhar M."/>
            <person name="Karthic K."/>
            <person name="Jangam A.K."/>
            <person name="Vijayan K.K."/>
        </authorList>
    </citation>
    <scope>NUCLEOTIDE SEQUENCE</scope>
    <source>
        <strain evidence="3">WSSV_CIBA_002</strain>
    </source>
</reference>
<evidence type="ECO:0000313" key="4">
    <source>
        <dbReference type="Proteomes" id="UP000273684"/>
    </source>
</evidence>
<accession>A0A0X9L7P5</accession>
<sequence length="582" mass="66558">MGGPTVITTTINTGGDHHHQQYVYHQGNKKRPVEEYNNNNYASGSTSEATTVPAYNNNNNNNITIKTWDDVINLSITPPPPKRFKKSEVAPSPPTTRTFSNVCASKVIRQCKRQYNEWIERDSPYYFKGIEKSCSLEDNYDTCQQLRIGHRSIVKSSKYVHDTCFYGKDPKVGFYWPTSSCDEEMRFFDTRHILKELSSRNIPSSQIMDIMYMAVEVFQLPSSACERIRQKTSTLIKEVSDQCENWENFRKTARGCLSDLVEVPEDVKDFNTFICPWETFFEIKYGVYYIVNRGTVVKFMKDMNYEEFVFECVNGLSVYRKNIKGVVGVTGVCPQGLCLEMPFAGISIDDVIRCVKDSLDGGEYYESRDARLLYGVVMLQRMGRLPEVKGVDTVAPITDSFIARKVVRSMFEKLKVNMPFVLAETCNVITRVANEGIINVDIKADNFVIDSISGQPKMIDLGLSYPLGYCYNDEYFRNTEELIRQYIHTPPEFFRGHCLGAYSMTYSFSVMASSILEDVVACSNMEGPAFNLMSNMHFLMLLQSGTDTDFYQNRPSITEYALAMKHIFPFKGTVMNLFKVKK</sequence>
<dbReference type="EMBL" id="KU216744">
    <property type="protein sequence ID" value="ALZ45720.1"/>
    <property type="molecule type" value="Genomic_DNA"/>
</dbReference>
<name>A0A0X9L7P5_9VIRU</name>
<dbReference type="Proteomes" id="UP000281424">
    <property type="component" value="Segment"/>
</dbReference>
<protein>
    <submittedName>
        <fullName evidence="1">Protein kinase domain</fullName>
    </submittedName>
    <submittedName>
        <fullName evidence="2">Protein kinase immediate-early protein</fullName>
    </submittedName>
    <submittedName>
        <fullName evidence="3">Wssv031</fullName>
    </submittedName>
</protein>
<reference evidence="2" key="2">
    <citation type="journal article" date="2017" name="Virusdisease">
        <title>Characterization and prevalence of a novel white spot syndrome viral genotype in naturally infected wild crayfish, Procambarus clarkii, in Shanghai, China.</title>
        <authorList>
            <person name="Jiang L."/>
            <person name="Xiao J."/>
            <person name="Liu L."/>
            <person name="Pan Y."/>
            <person name="Yan S."/>
            <person name="Wang Y."/>
        </authorList>
    </citation>
    <scope>NUCLEOTIDE SEQUENCE [LARGE SCALE GENOMIC DNA]</scope>
    <source>
        <strain evidence="2">PC</strain>
    </source>
</reference>
<dbReference type="SUPFAM" id="SSF56112">
    <property type="entry name" value="Protein kinase-like (PK-like)"/>
    <property type="match status" value="1"/>
</dbReference>
<dbReference type="EMBL" id="KX686117">
    <property type="protein sequence ID" value="ASV62945.1"/>
    <property type="molecule type" value="Genomic_DNA"/>
</dbReference>
<dbReference type="Proteomes" id="UP000273684">
    <property type="component" value="Genome"/>
</dbReference>
<dbReference type="InterPro" id="IPR011009">
    <property type="entry name" value="Kinase-like_dom_sf"/>
</dbReference>
<evidence type="ECO:0000313" key="1">
    <source>
        <dbReference type="EMBL" id="ALZ45720.1"/>
    </source>
</evidence>
<dbReference type="EMBL" id="MH883318">
    <property type="protein sequence ID" value="AYV99215.1"/>
    <property type="molecule type" value="Genomic_DNA"/>
</dbReference>
<dbReference type="Gene3D" id="1.10.510.10">
    <property type="entry name" value="Transferase(Phosphotransferase) domain 1"/>
    <property type="match status" value="1"/>
</dbReference>
<organism evidence="1 4">
    <name type="scientific">White spot syndrome virus</name>
    <dbReference type="NCBI Taxonomy" id="342409"/>
    <lineage>
        <taxon>Viruses</taxon>
        <taxon>Viruses incertae sedis</taxon>
        <taxon>Naldaviricetes</taxon>
        <taxon>Nimaviridae</taxon>
        <taxon>Whispovirus</taxon>
    </lineage>
</organism>
<evidence type="ECO:0000313" key="2">
    <source>
        <dbReference type="EMBL" id="ASV62945.1"/>
    </source>
</evidence>
<reference evidence="1" key="3">
    <citation type="submission" date="2018-06" db="EMBL/GenBank/DDBJ databases">
        <authorList>
            <person name="Zhirakovskaya E."/>
        </authorList>
    </citation>
    <scope>NUCLEOTIDE SEQUENCE</scope>
    <source>
        <strain evidence="1">MEX2008</strain>
    </source>
</reference>